<evidence type="ECO:0000256" key="3">
    <source>
        <dbReference type="ARBA" id="ARBA00009939"/>
    </source>
</evidence>
<dbReference type="PROSITE" id="PS01180">
    <property type="entry name" value="CUB"/>
    <property type="match status" value="1"/>
</dbReference>
<comment type="similarity">
    <text evidence="3">Belongs to the LDLR family.</text>
</comment>
<sequence>MYEVTVKEKKVAPWGTLLKDFSQDTSFHGVRYTGIPGTHPLRRIIWMIITIGMFAAFLVVISLRIHEYFQYNMTVNLEVKDGALDLPSVTICNHNFLRASKVYQSGNFDTVSEAFQESDVDCTSGHPLTSYPNNTLTIKHSKAAIQKSIEIHEGITREVCKYLCIKDFDCKSLVYSHASMTCYITTFNLDNSSDDVTLVQSETEDYYEYCSPCNSTTEFECAYGDKCIDKALMCDGVADCADSSDEIGTCWLNTDFTFYIEWGFLVDTSKKIYWKKMNSDSEEELLTGLFAQITGQRNGVYDLTDAFTESLGDDSDDPTAGYFLLPSSDQPSDYLSSYIETATLISPVVSGSLKTQRICYQLSYKVYISTEVQDFNCWNVSLPSSMLQISRSYLSNGFDEPLWNIKMAGNTACDRTKWHKVAIDIPPAEFDYYILVKTTNEQLPIAIDNQLISPEACASQGCPSNMFECMNGHCIPNQALCNGTNDCGDGSDETETRCSNTHINCDFENTHLCGWVIPPEGGDWYYVESRTQSFDFYNDGMAEYWPKYDFTTQHRAVDDYSVIYDDACESGQLITSSEGFIQSIGYGTLDYGNYLNCVWTISSSDLGVGQVRKLQIIGLDIEILSNCAKDYLKIETPGGGTLWKGCGSLFEEMAVTTSLGVDLDIPVTNEDITITFFTDGWNTGEGFKIAFTTHTGPAVNDPLDPFNPLDITEYGTVENPLHIDVVHGGIVMPLAQTGTFAWSINTSDPNKVIQVDIRIASPYDLDCTNGDNIQINDAMGVILTQMCDESTSEALYNYRETVLSTTNAVVIVLTRGTVTLEEINKYVVSFEYAAHYKPGHMIMGNVVSTGTAENNFLESPLHYPTYGVMCITIHYKLYQGTLYVSTQTRTHTKLVLDITNSLSNTTLWTEAKFELSDMNEFKLKFEFSSSFSLNFVMIDETQLEEGSCDCNKYLESPDGAEYTGDMARTEDGYTCQSWNLNSPHQGLYSSQPSQMNYPSGYFESNYCRNPDGSTKPWCYTTDLLHEKDDCDIETCAYHYTELTNYCYSYDSSAPTFFSLENFPDPDLAVATWERDFPIYACYLASKRNGFEIFALYGGGKCAGGLTAYNQSQVATPIDSALCANDSGLGSTSTYHVYKVIFDESKVIKVPTWESLCVALKLSGETDTGFCSLDDSMKRFLYLHTSPTMKSNYLPEIEKLEVKECDRNCNGSCNVAGWWRCDDQCKDGYVLSEADKVCKPSSDDYMSDFLLTKAHDANDLIFSCSWDVGECSSESFVLTHTDYGQCYTFNTSISTVTKTGASSGQYK</sequence>
<keyword evidence="5 23" id="KW-0894">Sodium channel</keyword>
<dbReference type="Pfam" id="PF00051">
    <property type="entry name" value="Kringle"/>
    <property type="match status" value="1"/>
</dbReference>
<evidence type="ECO:0000256" key="16">
    <source>
        <dbReference type="ARBA" id="ARBA00023176"/>
    </source>
</evidence>
<dbReference type="Gene3D" id="2.60.470.10">
    <property type="entry name" value="Acid-sensing ion channels like domains"/>
    <property type="match status" value="1"/>
</dbReference>
<keyword evidence="30" id="KW-1185">Reference proteome</keyword>
<feature type="domain" description="Apple" evidence="28">
    <location>
        <begin position="122"/>
        <end position="213"/>
    </location>
</feature>
<gene>
    <name evidence="29" type="ORF">OFUS_LOCUS9781</name>
</gene>
<evidence type="ECO:0000256" key="7">
    <source>
        <dbReference type="ARBA" id="ARBA00022583"/>
    </source>
</evidence>
<feature type="domain" description="CUB" evidence="25">
    <location>
        <begin position="570"/>
        <end position="694"/>
    </location>
</feature>
<dbReference type="Pfam" id="PF00629">
    <property type="entry name" value="MAM"/>
    <property type="match status" value="1"/>
</dbReference>
<comment type="caution">
    <text evidence="21">Lacks conserved residue(s) required for the propagation of feature annotation.</text>
</comment>
<dbReference type="PROSITE" id="PS00021">
    <property type="entry name" value="KRINGLE_1"/>
    <property type="match status" value="1"/>
</dbReference>
<comment type="caution">
    <text evidence="29">The sequence shown here is derived from an EMBL/GenBank/DDBJ whole genome shotgun (WGS) entry which is preliminary data.</text>
</comment>
<evidence type="ECO:0000256" key="24">
    <source>
        <dbReference type="SAM" id="Phobius"/>
    </source>
</evidence>
<dbReference type="InterPro" id="IPR000998">
    <property type="entry name" value="MAM_dom"/>
</dbReference>
<dbReference type="SMART" id="SM00042">
    <property type="entry name" value="CUB"/>
    <property type="match status" value="1"/>
</dbReference>
<feature type="disulfide bond" evidence="21">
    <location>
        <begin position="1007"/>
        <end position="1030"/>
    </location>
</feature>
<feature type="disulfide bond" evidence="22">
    <location>
        <begin position="469"/>
        <end position="487"/>
    </location>
</feature>
<dbReference type="SMART" id="SM00192">
    <property type="entry name" value="LDLa"/>
    <property type="match status" value="2"/>
</dbReference>
<keyword evidence="6 21" id="KW-0420">Kringle</keyword>
<keyword evidence="16" id="KW-0168">Coated pit</keyword>
<evidence type="ECO:0000256" key="11">
    <source>
        <dbReference type="ARBA" id="ARBA00022989"/>
    </source>
</evidence>
<feature type="transmembrane region" description="Helical" evidence="24">
    <location>
        <begin position="44"/>
        <end position="65"/>
    </location>
</feature>
<evidence type="ECO:0000256" key="4">
    <source>
        <dbReference type="ARBA" id="ARBA00022448"/>
    </source>
</evidence>
<dbReference type="GO" id="GO:0006897">
    <property type="term" value="P:endocytosis"/>
    <property type="evidence" value="ECO:0007669"/>
    <property type="project" value="UniProtKB-KW"/>
</dbReference>
<evidence type="ECO:0000313" key="30">
    <source>
        <dbReference type="Proteomes" id="UP000749559"/>
    </source>
</evidence>
<protein>
    <submittedName>
        <fullName evidence="29">Uncharacterized protein</fullName>
    </submittedName>
</protein>
<dbReference type="SUPFAM" id="SSF57414">
    <property type="entry name" value="Hairpin loop containing domain-like"/>
    <property type="match status" value="1"/>
</dbReference>
<dbReference type="SUPFAM" id="SSF57424">
    <property type="entry name" value="LDL receptor-like module"/>
    <property type="match status" value="2"/>
</dbReference>
<evidence type="ECO:0000256" key="17">
    <source>
        <dbReference type="ARBA" id="ARBA00023180"/>
    </source>
</evidence>
<dbReference type="GO" id="GO:0005886">
    <property type="term" value="C:plasma membrane"/>
    <property type="evidence" value="ECO:0007669"/>
    <property type="project" value="TreeGrafter"/>
</dbReference>
<evidence type="ECO:0000256" key="6">
    <source>
        <dbReference type="ARBA" id="ARBA00022572"/>
    </source>
</evidence>
<evidence type="ECO:0000256" key="5">
    <source>
        <dbReference type="ARBA" id="ARBA00022461"/>
    </source>
</evidence>
<dbReference type="Pfam" id="PF00057">
    <property type="entry name" value="Ldl_recept_a"/>
    <property type="match status" value="1"/>
</dbReference>
<evidence type="ECO:0000256" key="19">
    <source>
        <dbReference type="ARBA" id="ARBA00023303"/>
    </source>
</evidence>
<keyword evidence="4 23" id="KW-0813">Transport</keyword>
<feature type="disulfide bond" evidence="22">
    <location>
        <begin position="462"/>
        <end position="474"/>
    </location>
</feature>
<dbReference type="InterPro" id="IPR003609">
    <property type="entry name" value="Pan_app"/>
</dbReference>
<evidence type="ECO:0000256" key="13">
    <source>
        <dbReference type="ARBA" id="ARBA00023065"/>
    </source>
</evidence>
<evidence type="ECO:0000256" key="23">
    <source>
        <dbReference type="RuleBase" id="RU000679"/>
    </source>
</evidence>
<dbReference type="Pfam" id="PF00431">
    <property type="entry name" value="CUB"/>
    <property type="match status" value="1"/>
</dbReference>
<dbReference type="Gene3D" id="2.40.20.10">
    <property type="entry name" value="Plasminogen Kringle 4"/>
    <property type="match status" value="1"/>
</dbReference>
<dbReference type="InterPro" id="IPR036055">
    <property type="entry name" value="LDL_receptor-like_sf"/>
</dbReference>
<dbReference type="GO" id="GO:0005905">
    <property type="term" value="C:clathrin-coated pit"/>
    <property type="evidence" value="ECO:0007669"/>
    <property type="project" value="UniProtKB-KW"/>
</dbReference>
<evidence type="ECO:0000256" key="12">
    <source>
        <dbReference type="ARBA" id="ARBA00023053"/>
    </source>
</evidence>
<dbReference type="PROSITE" id="PS50068">
    <property type="entry name" value="LDLRA_2"/>
    <property type="match status" value="2"/>
</dbReference>
<dbReference type="Gene3D" id="2.60.120.200">
    <property type="match status" value="2"/>
</dbReference>
<dbReference type="InterPro" id="IPR001873">
    <property type="entry name" value="ENaC"/>
</dbReference>
<dbReference type="InterPro" id="IPR013320">
    <property type="entry name" value="ConA-like_dom_sf"/>
</dbReference>
<evidence type="ECO:0000256" key="1">
    <source>
        <dbReference type="ARBA" id="ARBA00004141"/>
    </source>
</evidence>
<evidence type="ECO:0000256" key="2">
    <source>
        <dbReference type="ARBA" id="ARBA00004167"/>
    </source>
</evidence>
<organism evidence="29 30">
    <name type="scientific">Owenia fusiformis</name>
    <name type="common">Polychaete worm</name>
    <dbReference type="NCBI Taxonomy" id="6347"/>
    <lineage>
        <taxon>Eukaryota</taxon>
        <taxon>Metazoa</taxon>
        <taxon>Spiralia</taxon>
        <taxon>Lophotrochozoa</taxon>
        <taxon>Annelida</taxon>
        <taxon>Polychaeta</taxon>
        <taxon>Sedentaria</taxon>
        <taxon>Canalipalpata</taxon>
        <taxon>Sabellida</taxon>
        <taxon>Oweniida</taxon>
        <taxon>Oweniidae</taxon>
        <taxon>Owenia</taxon>
    </lineage>
</organism>
<dbReference type="Gene3D" id="4.10.400.10">
    <property type="entry name" value="Low-density Lipoprotein Receptor"/>
    <property type="match status" value="2"/>
</dbReference>
<dbReference type="SUPFAM" id="SSF49899">
    <property type="entry name" value="Concanavalin A-like lectins/glucanases"/>
    <property type="match status" value="1"/>
</dbReference>
<keyword evidence="8 23" id="KW-0812">Transmembrane</keyword>
<evidence type="ECO:0000256" key="14">
    <source>
        <dbReference type="ARBA" id="ARBA00023136"/>
    </source>
</evidence>
<dbReference type="Proteomes" id="UP000749559">
    <property type="component" value="Unassembled WGS sequence"/>
</dbReference>
<evidence type="ECO:0000259" key="27">
    <source>
        <dbReference type="PROSITE" id="PS50070"/>
    </source>
</evidence>
<evidence type="ECO:0000256" key="15">
    <source>
        <dbReference type="ARBA" id="ARBA00023157"/>
    </source>
</evidence>
<dbReference type="SUPFAM" id="SSF57440">
    <property type="entry name" value="Kringle-like"/>
    <property type="match status" value="1"/>
</dbReference>
<evidence type="ECO:0000256" key="20">
    <source>
        <dbReference type="ARBA" id="ARBA00037878"/>
    </source>
</evidence>
<keyword evidence="18 23" id="KW-0739">Sodium transport</keyword>
<reference evidence="29" key="1">
    <citation type="submission" date="2022-03" db="EMBL/GenBank/DDBJ databases">
        <authorList>
            <person name="Martin C."/>
        </authorList>
    </citation>
    <scope>NUCLEOTIDE SEQUENCE</scope>
</reference>
<dbReference type="OrthoDB" id="6332919at2759"/>
<dbReference type="CDD" id="cd00108">
    <property type="entry name" value="KR"/>
    <property type="match status" value="1"/>
</dbReference>
<dbReference type="PRINTS" id="PR00261">
    <property type="entry name" value="LDLRECEPTOR"/>
</dbReference>
<dbReference type="InterPro" id="IPR050685">
    <property type="entry name" value="LDLR"/>
</dbReference>
<feature type="domain" description="MAM" evidence="26">
    <location>
        <begin position="839"/>
        <end position="952"/>
    </location>
</feature>
<dbReference type="InterPro" id="IPR000001">
    <property type="entry name" value="Kringle"/>
</dbReference>
<dbReference type="InterPro" id="IPR023415">
    <property type="entry name" value="LDLR_class-A_CS"/>
</dbReference>
<dbReference type="CDD" id="cd00112">
    <property type="entry name" value="LDLa"/>
    <property type="match status" value="2"/>
</dbReference>
<dbReference type="FunFam" id="4.10.400.10:FF:000034">
    <property type="entry name" value="Low-density lipoprotein receptor-related protein 2"/>
    <property type="match status" value="1"/>
</dbReference>
<comment type="subcellular location">
    <subcellularLocation>
        <location evidence="20">Membrane</location>
        <location evidence="20">Coated pit</location>
    </subcellularLocation>
    <subcellularLocation>
        <location evidence="1">Membrane</location>
        <topology evidence="1">Multi-pass membrane protein</topology>
    </subcellularLocation>
    <subcellularLocation>
        <location evidence="2">Membrane</location>
        <topology evidence="2">Single-pass membrane protein</topology>
    </subcellularLocation>
</comment>
<dbReference type="PROSITE" id="PS50070">
    <property type="entry name" value="KRINGLE_2"/>
    <property type="match status" value="1"/>
</dbReference>
<dbReference type="InterPro" id="IPR035914">
    <property type="entry name" value="Sperma_CUB_dom_sf"/>
</dbReference>
<evidence type="ECO:0000256" key="8">
    <source>
        <dbReference type="ARBA" id="ARBA00022692"/>
    </source>
</evidence>
<keyword evidence="14 24" id="KW-0472">Membrane</keyword>
<accession>A0A8S4NRY3</accession>
<evidence type="ECO:0000259" key="28">
    <source>
        <dbReference type="PROSITE" id="PS50948"/>
    </source>
</evidence>
<dbReference type="PRINTS" id="PR00018">
    <property type="entry name" value="KRINGLE"/>
</dbReference>
<dbReference type="PROSITE" id="PS50948">
    <property type="entry name" value="PAN"/>
    <property type="match status" value="1"/>
</dbReference>
<evidence type="ECO:0000256" key="10">
    <source>
        <dbReference type="ARBA" id="ARBA00022737"/>
    </source>
</evidence>
<dbReference type="InterPro" id="IPR013806">
    <property type="entry name" value="Kringle-like"/>
</dbReference>
<dbReference type="SUPFAM" id="SSF49854">
    <property type="entry name" value="Spermadhesin, CUB domain"/>
    <property type="match status" value="1"/>
</dbReference>
<dbReference type="SMART" id="SM00130">
    <property type="entry name" value="KR"/>
    <property type="match status" value="1"/>
</dbReference>
<evidence type="ECO:0000256" key="21">
    <source>
        <dbReference type="PROSITE-ProRule" id="PRU00121"/>
    </source>
</evidence>
<evidence type="ECO:0000313" key="29">
    <source>
        <dbReference type="EMBL" id="CAH1783435.1"/>
    </source>
</evidence>
<keyword evidence="13 23" id="KW-0406">Ion transport</keyword>
<feature type="domain" description="MAM" evidence="26">
    <location>
        <begin position="503"/>
        <end position="551"/>
    </location>
</feature>
<name>A0A8S4NRY3_OWEFU</name>
<dbReference type="PANTHER" id="PTHR24270:SF62">
    <property type="entry name" value="LOW-DENSITY LIPOPROTEIN RECEPTOR-RELATED PROTEIN 2"/>
    <property type="match status" value="1"/>
</dbReference>
<evidence type="ECO:0000259" key="26">
    <source>
        <dbReference type="PROSITE" id="PS50060"/>
    </source>
</evidence>
<dbReference type="InterPro" id="IPR018056">
    <property type="entry name" value="Kringle_CS"/>
</dbReference>
<dbReference type="PROSITE" id="PS50060">
    <property type="entry name" value="MAM_2"/>
    <property type="match status" value="2"/>
</dbReference>
<dbReference type="Pfam" id="PF00858">
    <property type="entry name" value="ASC"/>
    <property type="match status" value="2"/>
</dbReference>
<dbReference type="InterPro" id="IPR038178">
    <property type="entry name" value="Kringle_sf"/>
</dbReference>
<evidence type="ECO:0000256" key="22">
    <source>
        <dbReference type="PROSITE-ProRule" id="PRU00124"/>
    </source>
</evidence>
<feature type="domain" description="Kringle" evidence="27">
    <location>
        <begin position="958"/>
        <end position="1035"/>
    </location>
</feature>
<dbReference type="Gene3D" id="2.60.120.290">
    <property type="entry name" value="Spermadhesin, CUB domain"/>
    <property type="match status" value="1"/>
</dbReference>
<dbReference type="PANTHER" id="PTHR24270">
    <property type="entry name" value="LOW-DENSITY LIPOPROTEIN RECEPTOR-RELATED"/>
    <property type="match status" value="1"/>
</dbReference>
<keyword evidence="10" id="KW-0677">Repeat</keyword>
<evidence type="ECO:0000256" key="18">
    <source>
        <dbReference type="ARBA" id="ARBA00023201"/>
    </source>
</evidence>
<dbReference type="EMBL" id="CAIIXF020000005">
    <property type="protein sequence ID" value="CAH1783435.1"/>
    <property type="molecule type" value="Genomic_DNA"/>
</dbReference>
<dbReference type="Gene3D" id="3.50.4.10">
    <property type="entry name" value="Hepatocyte Growth Factor"/>
    <property type="match status" value="1"/>
</dbReference>
<keyword evidence="12" id="KW-0915">Sodium</keyword>
<keyword evidence="7" id="KW-0254">Endocytosis</keyword>
<dbReference type="InterPro" id="IPR002172">
    <property type="entry name" value="LDrepeatLR_classA_rpt"/>
</dbReference>
<keyword evidence="15 21" id="KW-1015">Disulfide bond</keyword>
<dbReference type="GO" id="GO:0005272">
    <property type="term" value="F:sodium channel activity"/>
    <property type="evidence" value="ECO:0007669"/>
    <property type="project" value="UniProtKB-KW"/>
</dbReference>
<keyword evidence="19 23" id="KW-0407">Ion channel</keyword>
<keyword evidence="9" id="KW-0732">Signal</keyword>
<comment type="similarity">
    <text evidence="23">Belongs to the amiloride-sensitive sodium channel (TC 1.A.6) family.</text>
</comment>
<keyword evidence="17" id="KW-0325">Glycoprotein</keyword>
<proteinExistence type="inferred from homology"/>
<evidence type="ECO:0000256" key="9">
    <source>
        <dbReference type="ARBA" id="ARBA00022729"/>
    </source>
</evidence>
<evidence type="ECO:0000259" key="25">
    <source>
        <dbReference type="PROSITE" id="PS01180"/>
    </source>
</evidence>
<dbReference type="PROSITE" id="PS01209">
    <property type="entry name" value="LDLRA_1"/>
    <property type="match status" value="2"/>
</dbReference>
<dbReference type="InterPro" id="IPR000859">
    <property type="entry name" value="CUB_dom"/>
</dbReference>
<keyword evidence="11 24" id="KW-1133">Transmembrane helix</keyword>
<dbReference type="CDD" id="cd00041">
    <property type="entry name" value="CUB"/>
    <property type="match status" value="1"/>
</dbReference>